<evidence type="ECO:0000256" key="1">
    <source>
        <dbReference type="SAM" id="MobiDB-lite"/>
    </source>
</evidence>
<comment type="caution">
    <text evidence="2">The sequence shown here is derived from an EMBL/GenBank/DDBJ whole genome shotgun (WGS) entry which is preliminary data.</text>
</comment>
<keyword evidence="3" id="KW-1185">Reference proteome</keyword>
<gene>
    <name evidence="2" type="ORF">CAXC1_320029</name>
</gene>
<proteinExistence type="predicted"/>
<organism evidence="2 3">
    <name type="scientific">Candidatus Xenohaliotis californiensis</name>
    <dbReference type="NCBI Taxonomy" id="84677"/>
    <lineage>
        <taxon>Bacteria</taxon>
        <taxon>Pseudomonadati</taxon>
        <taxon>Pseudomonadota</taxon>
        <taxon>Alphaproteobacteria</taxon>
        <taxon>Rickettsiales</taxon>
        <taxon>Anaplasmataceae</taxon>
        <taxon>Candidatus Xenohaliotis</taxon>
    </lineage>
</organism>
<evidence type="ECO:0000313" key="3">
    <source>
        <dbReference type="Proteomes" id="UP001314181"/>
    </source>
</evidence>
<dbReference type="Proteomes" id="UP001314181">
    <property type="component" value="Unassembled WGS sequence"/>
</dbReference>
<reference evidence="2 3" key="1">
    <citation type="submission" date="2024-01" db="EMBL/GenBank/DDBJ databases">
        <authorList>
            <person name="Kunselman E."/>
        </authorList>
    </citation>
    <scope>NUCLEOTIDE SEQUENCE [LARGE SCALE GENOMIC DNA]</scope>
    <source>
        <strain evidence="2">2 abalone samples</strain>
    </source>
</reference>
<dbReference type="EMBL" id="CAWVOK010000025">
    <property type="protein sequence ID" value="CAK8163224.1"/>
    <property type="molecule type" value="Genomic_DNA"/>
</dbReference>
<name>A0ABM9N8B9_9RICK</name>
<feature type="region of interest" description="Disordered" evidence="1">
    <location>
        <begin position="115"/>
        <end position="136"/>
    </location>
</feature>
<protein>
    <submittedName>
        <fullName evidence="2">Uncharacterized protein</fullName>
    </submittedName>
</protein>
<accession>A0ABM9N8B9</accession>
<evidence type="ECO:0000313" key="2">
    <source>
        <dbReference type="EMBL" id="CAK8163224.1"/>
    </source>
</evidence>
<dbReference type="RefSeq" id="WP_338364239.1">
    <property type="nucleotide sequence ID" value="NZ_CAWVOK010000025.1"/>
</dbReference>
<sequence>MYNKNIGGFYTDREINLDESEYFQENIDTLRYRSLWRAVIMQALLDAINNSSRTEEKLAKTQSHSWLNDLSNDFLIICNMAEYNALYVKKKAVEVINKHNKKPIIFYKTKNNTRQAKNKKNTALNHNQCMHKSQNE</sequence>